<reference evidence="2 3" key="1">
    <citation type="journal article" date="2019" name="Plant Biotechnol. J.">
        <title>The red bayberry genome and genetic basis of sex determination.</title>
        <authorList>
            <person name="Jia H.M."/>
            <person name="Jia H.J."/>
            <person name="Cai Q.L."/>
            <person name="Wang Y."/>
            <person name="Zhao H.B."/>
            <person name="Yang W.F."/>
            <person name="Wang G.Y."/>
            <person name="Li Y.H."/>
            <person name="Zhan D.L."/>
            <person name="Shen Y.T."/>
            <person name="Niu Q.F."/>
            <person name="Chang L."/>
            <person name="Qiu J."/>
            <person name="Zhao L."/>
            <person name="Xie H.B."/>
            <person name="Fu W.Y."/>
            <person name="Jin J."/>
            <person name="Li X.W."/>
            <person name="Jiao Y."/>
            <person name="Zhou C.C."/>
            <person name="Tu T."/>
            <person name="Chai C.Y."/>
            <person name="Gao J.L."/>
            <person name="Fan L.J."/>
            <person name="van de Weg E."/>
            <person name="Wang J.Y."/>
            <person name="Gao Z.S."/>
        </authorList>
    </citation>
    <scope>NUCLEOTIDE SEQUENCE [LARGE SCALE GENOMIC DNA]</scope>
    <source>
        <tissue evidence="2">Leaves</tissue>
    </source>
</reference>
<evidence type="ECO:0000259" key="1">
    <source>
        <dbReference type="Pfam" id="PF26138"/>
    </source>
</evidence>
<evidence type="ECO:0000313" key="3">
    <source>
        <dbReference type="Proteomes" id="UP000516437"/>
    </source>
</evidence>
<organism evidence="2 3">
    <name type="scientific">Morella rubra</name>
    <name type="common">Chinese bayberry</name>
    <dbReference type="NCBI Taxonomy" id="262757"/>
    <lineage>
        <taxon>Eukaryota</taxon>
        <taxon>Viridiplantae</taxon>
        <taxon>Streptophyta</taxon>
        <taxon>Embryophyta</taxon>
        <taxon>Tracheophyta</taxon>
        <taxon>Spermatophyta</taxon>
        <taxon>Magnoliopsida</taxon>
        <taxon>eudicotyledons</taxon>
        <taxon>Gunneridae</taxon>
        <taxon>Pentapetalae</taxon>
        <taxon>rosids</taxon>
        <taxon>fabids</taxon>
        <taxon>Fagales</taxon>
        <taxon>Myricaceae</taxon>
        <taxon>Morella</taxon>
    </lineage>
</organism>
<keyword evidence="3" id="KW-1185">Reference proteome</keyword>
<dbReference type="Proteomes" id="UP000516437">
    <property type="component" value="Chromosome 7"/>
</dbReference>
<protein>
    <recommendedName>
        <fullName evidence="1">DUF8040 domain-containing protein</fullName>
    </recommendedName>
</protein>
<dbReference type="AlphaFoldDB" id="A0A6A1UY66"/>
<dbReference type="InterPro" id="IPR058353">
    <property type="entry name" value="DUF8040"/>
</dbReference>
<sequence length="157" mass="18087">MHVFELLSGPHPGTCYVVFQLERPNFCILCDTLREQNYIKESRGVSVEEAIFIFLLVKMQKGPIRSCGGGQMRMLQARTLKNYGRWFYHCPLEDVHLSLTVVQEHPGCFYWVDELHVEVLGAEVVSWNTVRSKGADQYKLYLYLLLLVIFLIGNADS</sequence>
<name>A0A6A1UY66_9ROSI</name>
<proteinExistence type="predicted"/>
<evidence type="ECO:0000313" key="2">
    <source>
        <dbReference type="EMBL" id="KAB1205335.1"/>
    </source>
</evidence>
<feature type="domain" description="DUF8040" evidence="1">
    <location>
        <begin position="3"/>
        <end position="65"/>
    </location>
</feature>
<dbReference type="EMBL" id="RXIC02000025">
    <property type="protein sequence ID" value="KAB1205335.1"/>
    <property type="molecule type" value="Genomic_DNA"/>
</dbReference>
<dbReference type="OrthoDB" id="1681765at2759"/>
<gene>
    <name evidence="2" type="ORF">CJ030_MR7G010724</name>
</gene>
<accession>A0A6A1UY66</accession>
<comment type="caution">
    <text evidence="2">The sequence shown here is derived from an EMBL/GenBank/DDBJ whole genome shotgun (WGS) entry which is preliminary data.</text>
</comment>
<dbReference type="Pfam" id="PF26138">
    <property type="entry name" value="DUF8040"/>
    <property type="match status" value="1"/>
</dbReference>